<dbReference type="Pfam" id="PF02397">
    <property type="entry name" value="Bac_transf"/>
    <property type="match status" value="1"/>
</dbReference>
<evidence type="ECO:0000256" key="9">
    <source>
        <dbReference type="SAM" id="Phobius"/>
    </source>
</evidence>
<evidence type="ECO:0000313" key="12">
    <source>
        <dbReference type="Proteomes" id="UP000294662"/>
    </source>
</evidence>
<proteinExistence type="inferred from homology"/>
<dbReference type="EMBL" id="SMFP01000012">
    <property type="protein sequence ID" value="TDE35581.1"/>
    <property type="molecule type" value="Genomic_DNA"/>
</dbReference>
<dbReference type="GO" id="GO:0000271">
    <property type="term" value="P:polysaccharide biosynthetic process"/>
    <property type="evidence" value="ECO:0007669"/>
    <property type="project" value="UniProtKB-KW"/>
</dbReference>
<evidence type="ECO:0000256" key="8">
    <source>
        <dbReference type="ARBA" id="ARBA00023169"/>
    </source>
</evidence>
<name>A0A4R5ELK8_9RHOB</name>
<dbReference type="GO" id="GO:0005886">
    <property type="term" value="C:plasma membrane"/>
    <property type="evidence" value="ECO:0007669"/>
    <property type="project" value="UniProtKB-SubCell"/>
</dbReference>
<comment type="caution">
    <text evidence="11">The sequence shown here is derived from an EMBL/GenBank/DDBJ whole genome shotgun (WGS) entry which is preliminary data.</text>
</comment>
<dbReference type="GO" id="GO:0016780">
    <property type="term" value="F:phosphotransferase activity, for other substituted phosphate groups"/>
    <property type="evidence" value="ECO:0007669"/>
    <property type="project" value="TreeGrafter"/>
</dbReference>
<comment type="similarity">
    <text evidence="2">Belongs to the bacterial sugar transferase family.</text>
</comment>
<accession>A0A4R5ELK8</accession>
<evidence type="ECO:0000313" key="11">
    <source>
        <dbReference type="EMBL" id="TDE35581.1"/>
    </source>
</evidence>
<reference evidence="11 12" key="1">
    <citation type="submission" date="2019-03" db="EMBL/GenBank/DDBJ databases">
        <authorList>
            <person name="Zhang S."/>
        </authorList>
    </citation>
    <scope>NUCLEOTIDE SEQUENCE [LARGE SCALE GENOMIC DNA]</scope>
    <source>
        <strain evidence="11 12">S4J41</strain>
    </source>
</reference>
<keyword evidence="8" id="KW-0270">Exopolysaccharide synthesis</keyword>
<keyword evidence="3" id="KW-1003">Cell membrane</keyword>
<evidence type="ECO:0000259" key="10">
    <source>
        <dbReference type="Pfam" id="PF02397"/>
    </source>
</evidence>
<feature type="domain" description="Bacterial sugar transferase" evidence="10">
    <location>
        <begin position="47"/>
        <end position="236"/>
    </location>
</feature>
<comment type="subcellular location">
    <subcellularLocation>
        <location evidence="1">Cell membrane</location>
    </subcellularLocation>
</comment>
<protein>
    <submittedName>
        <fullName evidence="11">Sugar transferase</fullName>
    </submittedName>
</protein>
<dbReference type="PANTHER" id="PTHR30576">
    <property type="entry name" value="COLANIC BIOSYNTHESIS UDP-GLUCOSE LIPID CARRIER TRANSFERASE"/>
    <property type="match status" value="1"/>
</dbReference>
<keyword evidence="4 11" id="KW-0808">Transferase</keyword>
<evidence type="ECO:0000256" key="1">
    <source>
        <dbReference type="ARBA" id="ARBA00004236"/>
    </source>
</evidence>
<gene>
    <name evidence="11" type="ORF">E1B25_16625</name>
</gene>
<evidence type="ECO:0000256" key="7">
    <source>
        <dbReference type="ARBA" id="ARBA00023136"/>
    </source>
</evidence>
<dbReference type="PANTHER" id="PTHR30576:SF4">
    <property type="entry name" value="UNDECAPRENYL-PHOSPHATE GALACTOSE PHOSPHOTRANSFERASE"/>
    <property type="match status" value="1"/>
</dbReference>
<keyword evidence="7 9" id="KW-0472">Membrane</keyword>
<organism evidence="11 12">
    <name type="scientific">Antarcticimicrobium sediminis</name>
    <dbReference type="NCBI Taxonomy" id="2546227"/>
    <lineage>
        <taxon>Bacteria</taxon>
        <taxon>Pseudomonadati</taxon>
        <taxon>Pseudomonadota</taxon>
        <taxon>Alphaproteobacteria</taxon>
        <taxon>Rhodobacterales</taxon>
        <taxon>Paracoccaceae</taxon>
        <taxon>Antarcticimicrobium</taxon>
    </lineage>
</organism>
<keyword evidence="5 9" id="KW-0812">Transmembrane</keyword>
<dbReference type="OrthoDB" id="9808602at2"/>
<evidence type="ECO:0000256" key="2">
    <source>
        <dbReference type="ARBA" id="ARBA00006464"/>
    </source>
</evidence>
<keyword evidence="6 9" id="KW-1133">Transmembrane helix</keyword>
<evidence type="ECO:0000256" key="3">
    <source>
        <dbReference type="ARBA" id="ARBA00022475"/>
    </source>
</evidence>
<dbReference type="Proteomes" id="UP000294662">
    <property type="component" value="Unassembled WGS sequence"/>
</dbReference>
<dbReference type="InterPro" id="IPR003362">
    <property type="entry name" value="Bact_transf"/>
</dbReference>
<evidence type="ECO:0000256" key="5">
    <source>
        <dbReference type="ARBA" id="ARBA00022692"/>
    </source>
</evidence>
<sequence length="241" mass="27333">MHLTIPTPANFDFPVAGYAAAHAMPVDKTPAQVVTSAPKDWYARTGKRALDLVLILLTLPVTLPIIMICALALWVEGGQPFYWQTRLGQGGRKFFIVKLRTMVRDADAQLVRLLATDPAIRDEWNCTQKLRNDPRITRVGHFLRATSLDELPQLWNVVKGEMSLVGPRPMLPEQLRLYGDADCYEMLRPGITGLWQVSARNDKEFSYRAKVDAVYCRSLSVWRDLVLMFRTIGVVFRRTGC</sequence>
<evidence type="ECO:0000256" key="6">
    <source>
        <dbReference type="ARBA" id="ARBA00022989"/>
    </source>
</evidence>
<dbReference type="AlphaFoldDB" id="A0A4R5ELK8"/>
<feature type="transmembrane region" description="Helical" evidence="9">
    <location>
        <begin position="52"/>
        <end position="75"/>
    </location>
</feature>
<keyword evidence="12" id="KW-1185">Reference proteome</keyword>
<dbReference type="RefSeq" id="WP_132830645.1">
    <property type="nucleotide sequence ID" value="NZ_SMFP01000012.1"/>
</dbReference>
<evidence type="ECO:0000256" key="4">
    <source>
        <dbReference type="ARBA" id="ARBA00022679"/>
    </source>
</evidence>